<dbReference type="GO" id="GO:0016758">
    <property type="term" value="F:hexosyltransferase activity"/>
    <property type="evidence" value="ECO:0007669"/>
    <property type="project" value="InterPro"/>
</dbReference>
<comment type="similarity">
    <text evidence="7">Belongs to the glycosyltransferase 87 family.</text>
</comment>
<dbReference type="Pfam" id="PF09594">
    <property type="entry name" value="GT87"/>
    <property type="match status" value="1"/>
</dbReference>
<dbReference type="eggNOG" id="ENOG5033KD1">
    <property type="taxonomic scope" value="Bacteria"/>
</dbReference>
<evidence type="ECO:0000256" key="7">
    <source>
        <dbReference type="ARBA" id="ARBA00024033"/>
    </source>
</evidence>
<keyword evidence="4 8" id="KW-0812">Transmembrane</keyword>
<feature type="transmembrane region" description="Helical" evidence="8">
    <location>
        <begin position="191"/>
        <end position="214"/>
    </location>
</feature>
<evidence type="ECO:0000256" key="6">
    <source>
        <dbReference type="ARBA" id="ARBA00023136"/>
    </source>
</evidence>
<feature type="transmembrane region" description="Helical" evidence="8">
    <location>
        <begin position="301"/>
        <end position="325"/>
    </location>
</feature>
<evidence type="ECO:0000256" key="2">
    <source>
        <dbReference type="ARBA" id="ARBA00022475"/>
    </source>
</evidence>
<feature type="transmembrane region" description="Helical" evidence="8">
    <location>
        <begin position="142"/>
        <end position="160"/>
    </location>
</feature>
<dbReference type="AlphaFoldDB" id="E6VLS9"/>
<dbReference type="EMBL" id="CP002418">
    <property type="protein sequence ID" value="ADU43440.1"/>
    <property type="molecule type" value="Genomic_DNA"/>
</dbReference>
<evidence type="ECO:0008006" key="11">
    <source>
        <dbReference type="Google" id="ProtNLM"/>
    </source>
</evidence>
<keyword evidence="3" id="KW-0808">Transferase</keyword>
<evidence type="ECO:0000256" key="4">
    <source>
        <dbReference type="ARBA" id="ARBA00022692"/>
    </source>
</evidence>
<sequence length="442" mass="48036">MHSQFAPRWRALRWYEILLIAAVALALCIYLPVVVRRSAVQGFGDVQVFFRAAWAVWTGYPLYQVADHHGWTYHYPPTFALLMGPFAYPLDGFPKPDWALPLPVSVAAWYVVGAIAMLAAVDLWARELQRVLPQPLDQTGWNAWWLLRLGPLAALLPFFGDGLGRGQPSAVVLLTMVAFLVLYVRGRTNLAACALALGFTIKLFPLALLIFPVLRGDLRTVLATAGFSLVFLFVVPMLCLGPSEIVTLYQAMWTEHLSGIFTGVPNPKIAGEITFTSYDMLSIGAMLARIAAGGLPTTDTLPLFATAGQLAFDAVFLVALVWAGHGRFWRLNGAQPQAGETLLIGGAVLAAALPVMLSVSQPNYVAFAAPLVAVVQIEAWRRTGRVSLVPALIAWAGLMWFGMVATEGGVWQPLRVIGLVTPALVVLLIWGFVCLRRTSASS</sequence>
<evidence type="ECO:0000256" key="5">
    <source>
        <dbReference type="ARBA" id="ARBA00022989"/>
    </source>
</evidence>
<dbReference type="InterPro" id="IPR018584">
    <property type="entry name" value="GT87"/>
</dbReference>
<evidence type="ECO:0000256" key="8">
    <source>
        <dbReference type="SAM" id="Phobius"/>
    </source>
</evidence>
<dbReference type="OrthoDB" id="8134281at2"/>
<reference evidence="9" key="1">
    <citation type="submission" date="2010-12" db="EMBL/GenBank/DDBJ databases">
        <title>Complete sequence of Rhodopseudomonas palustris DX-1.</title>
        <authorList>
            <consortium name="US DOE Joint Genome Institute"/>
            <person name="Lucas S."/>
            <person name="Copeland A."/>
            <person name="Lapidus A."/>
            <person name="Cheng J.-F."/>
            <person name="Goodwin L."/>
            <person name="Pitluck S."/>
            <person name="Misra M."/>
            <person name="Chertkov O."/>
            <person name="Detter J.C."/>
            <person name="Han C."/>
            <person name="Tapia R."/>
            <person name="Land M."/>
            <person name="Hauser L."/>
            <person name="Kyrpides N."/>
            <person name="Ivanova N."/>
            <person name="Ovchinnikova G."/>
            <person name="Logan B."/>
            <person name="Oda Y."/>
            <person name="Harwood C."/>
            <person name="Woyke T."/>
        </authorList>
    </citation>
    <scope>NUCLEOTIDE SEQUENCE [LARGE SCALE GENOMIC DNA]</scope>
    <source>
        <strain evidence="9">DX-1</strain>
    </source>
</reference>
<protein>
    <recommendedName>
        <fullName evidence="11">DUF2029 domain-containing protein</fullName>
    </recommendedName>
</protein>
<evidence type="ECO:0000313" key="9">
    <source>
        <dbReference type="EMBL" id="ADU43440.1"/>
    </source>
</evidence>
<feature type="transmembrane region" description="Helical" evidence="8">
    <location>
        <begin position="416"/>
        <end position="435"/>
    </location>
</feature>
<gene>
    <name evidence="9" type="ordered locus">Rpdx1_1827</name>
</gene>
<dbReference type="GO" id="GO:0005886">
    <property type="term" value="C:plasma membrane"/>
    <property type="evidence" value="ECO:0007669"/>
    <property type="project" value="UniProtKB-SubCell"/>
</dbReference>
<keyword evidence="5 8" id="KW-1133">Transmembrane helix</keyword>
<name>E6VLS9_RHOPX</name>
<feature type="transmembrane region" description="Helical" evidence="8">
    <location>
        <begin position="12"/>
        <end position="33"/>
    </location>
</feature>
<feature type="transmembrane region" description="Helical" evidence="8">
    <location>
        <begin position="337"/>
        <end position="357"/>
    </location>
</feature>
<comment type="subcellular location">
    <subcellularLocation>
        <location evidence="1">Cell membrane</location>
        <topology evidence="1">Multi-pass membrane protein</topology>
    </subcellularLocation>
</comment>
<evidence type="ECO:0000256" key="1">
    <source>
        <dbReference type="ARBA" id="ARBA00004651"/>
    </source>
</evidence>
<dbReference type="HOGENOM" id="CLU_619454_0_0_5"/>
<evidence type="ECO:0000313" key="10">
    <source>
        <dbReference type="Proteomes" id="UP000001402"/>
    </source>
</evidence>
<dbReference type="STRING" id="652103.Rpdx1_1827"/>
<dbReference type="BioCyc" id="RPAL652103:RPDX1_RS08965-MONOMER"/>
<dbReference type="Proteomes" id="UP000001402">
    <property type="component" value="Chromosome"/>
</dbReference>
<dbReference type="KEGG" id="rpx:Rpdx1_1827"/>
<proteinExistence type="inferred from homology"/>
<feature type="transmembrane region" description="Helical" evidence="8">
    <location>
        <begin position="387"/>
        <end position="404"/>
    </location>
</feature>
<keyword evidence="2" id="KW-1003">Cell membrane</keyword>
<organism evidence="9 10">
    <name type="scientific">Rhodopseudomonas palustris (strain DX-1)</name>
    <dbReference type="NCBI Taxonomy" id="652103"/>
    <lineage>
        <taxon>Bacteria</taxon>
        <taxon>Pseudomonadati</taxon>
        <taxon>Pseudomonadota</taxon>
        <taxon>Alphaproteobacteria</taxon>
        <taxon>Hyphomicrobiales</taxon>
        <taxon>Nitrobacteraceae</taxon>
        <taxon>Rhodopseudomonas</taxon>
    </lineage>
</organism>
<keyword evidence="6 8" id="KW-0472">Membrane</keyword>
<feature type="transmembrane region" description="Helical" evidence="8">
    <location>
        <begin position="98"/>
        <end position="121"/>
    </location>
</feature>
<feature type="transmembrane region" description="Helical" evidence="8">
    <location>
        <begin position="166"/>
        <end position="184"/>
    </location>
</feature>
<accession>E6VLS9</accession>
<feature type="transmembrane region" description="Helical" evidence="8">
    <location>
        <begin position="220"/>
        <end position="240"/>
    </location>
</feature>
<evidence type="ECO:0000256" key="3">
    <source>
        <dbReference type="ARBA" id="ARBA00022679"/>
    </source>
</evidence>